<evidence type="ECO:0000256" key="3">
    <source>
        <dbReference type="ARBA" id="ARBA00022490"/>
    </source>
</evidence>
<evidence type="ECO:0000256" key="1">
    <source>
        <dbReference type="ARBA" id="ARBA00004123"/>
    </source>
</evidence>
<feature type="compositionally biased region" description="Basic and acidic residues" evidence="6">
    <location>
        <begin position="53"/>
        <end position="66"/>
    </location>
</feature>
<accession>A0AAV1LIE5</accession>
<evidence type="ECO:0000256" key="4">
    <source>
        <dbReference type="ARBA" id="ARBA00022553"/>
    </source>
</evidence>
<dbReference type="Proteomes" id="UP001314205">
    <property type="component" value="Unassembled WGS sequence"/>
</dbReference>
<keyword evidence="3" id="KW-0963">Cytoplasm</keyword>
<feature type="compositionally biased region" description="Polar residues" evidence="6">
    <location>
        <begin position="35"/>
        <end position="49"/>
    </location>
</feature>
<dbReference type="AlphaFoldDB" id="A0AAV1LIE5"/>
<dbReference type="InterPro" id="IPR033335">
    <property type="entry name" value="JUPITER"/>
</dbReference>
<comment type="subcellular location">
    <subcellularLocation>
        <location evidence="2">Cytoplasm</location>
    </subcellularLocation>
    <subcellularLocation>
        <location evidence="1">Nucleus</location>
    </subcellularLocation>
</comment>
<evidence type="ECO:0000313" key="8">
    <source>
        <dbReference type="Proteomes" id="UP001314205"/>
    </source>
</evidence>
<dbReference type="GO" id="GO:0005634">
    <property type="term" value="C:nucleus"/>
    <property type="evidence" value="ECO:0007669"/>
    <property type="project" value="UniProtKB-SubCell"/>
</dbReference>
<organism evidence="7 8">
    <name type="scientific">Parnassius mnemosyne</name>
    <name type="common">clouded apollo</name>
    <dbReference type="NCBI Taxonomy" id="213953"/>
    <lineage>
        <taxon>Eukaryota</taxon>
        <taxon>Metazoa</taxon>
        <taxon>Ecdysozoa</taxon>
        <taxon>Arthropoda</taxon>
        <taxon>Hexapoda</taxon>
        <taxon>Insecta</taxon>
        <taxon>Pterygota</taxon>
        <taxon>Neoptera</taxon>
        <taxon>Endopterygota</taxon>
        <taxon>Lepidoptera</taxon>
        <taxon>Glossata</taxon>
        <taxon>Ditrysia</taxon>
        <taxon>Papilionoidea</taxon>
        <taxon>Papilionidae</taxon>
        <taxon>Parnassiinae</taxon>
        <taxon>Parnassini</taxon>
        <taxon>Parnassius</taxon>
        <taxon>Driopa</taxon>
    </lineage>
</organism>
<evidence type="ECO:0008006" key="9">
    <source>
        <dbReference type="Google" id="ProtNLM"/>
    </source>
</evidence>
<evidence type="ECO:0000256" key="5">
    <source>
        <dbReference type="ARBA" id="ARBA00023242"/>
    </source>
</evidence>
<keyword evidence="5" id="KW-0539">Nucleus</keyword>
<keyword evidence="8" id="KW-1185">Reference proteome</keyword>
<feature type="region of interest" description="Disordered" evidence="6">
    <location>
        <begin position="91"/>
        <end position="173"/>
    </location>
</feature>
<dbReference type="GO" id="GO:0005737">
    <property type="term" value="C:cytoplasm"/>
    <property type="evidence" value="ECO:0007669"/>
    <property type="project" value="UniProtKB-SubCell"/>
</dbReference>
<keyword evidence="4" id="KW-0597">Phosphoprotein</keyword>
<evidence type="ECO:0000256" key="6">
    <source>
        <dbReference type="SAM" id="MobiDB-lite"/>
    </source>
</evidence>
<evidence type="ECO:0000313" key="7">
    <source>
        <dbReference type="EMBL" id="CAK1593822.1"/>
    </source>
</evidence>
<evidence type="ECO:0000256" key="2">
    <source>
        <dbReference type="ARBA" id="ARBA00004496"/>
    </source>
</evidence>
<dbReference type="EMBL" id="CAVLGL010000089">
    <property type="protein sequence ID" value="CAK1593822.1"/>
    <property type="molecule type" value="Genomic_DNA"/>
</dbReference>
<dbReference type="Pfam" id="PF17054">
    <property type="entry name" value="JUPITER"/>
    <property type="match status" value="1"/>
</dbReference>
<proteinExistence type="predicted"/>
<feature type="region of interest" description="Disordered" evidence="6">
    <location>
        <begin position="34"/>
        <end position="75"/>
    </location>
</feature>
<protein>
    <recommendedName>
        <fullName evidence="9">Microtubule-associated protein Jupiter</fullName>
    </recommendedName>
</protein>
<reference evidence="7 8" key="1">
    <citation type="submission" date="2023-11" db="EMBL/GenBank/DDBJ databases">
        <authorList>
            <person name="Hedman E."/>
            <person name="Englund M."/>
            <person name="Stromberg M."/>
            <person name="Nyberg Akerstrom W."/>
            <person name="Nylinder S."/>
            <person name="Jareborg N."/>
            <person name="Kallberg Y."/>
            <person name="Kronander E."/>
        </authorList>
    </citation>
    <scope>NUCLEOTIDE SEQUENCE [LARGE SCALE GENOMIC DNA]</scope>
</reference>
<name>A0AAV1LIE5_9NEOP</name>
<sequence>MATYAQFKHVELYKIGHGKNRVPNAPKSCIAEIFSSDSPDNSPVKNGSTRPRVIRDTPTRPRDTHSRLFGQATTTSVSPMVTDTIRSHIQFGDSEMNGSPSHSPSKMVNGSATSTPSRGETEPADHSSYAPPKRNPVTGDGIAVPPPRRRHPAASLRGADEHDHPDLDFLNPQPTHRYFTRHWPPKPAQYYVESTIKPRPTCHQSPHVLLGLKTDDPFKVHPNIDPNSLSPRPVLDRHWPPFPAQHYLEPNQDHHIPYHPLPPYAFVGMTSALGEKPQPDYKYNPIPTLDGPIDPFIVANTNPPESLFKYERDGPIPDCTLLDTPKAPGPFTLTGFPPIFPKHVPGYLFKLNRHAEDFKPKTYYLDYVRQRELEGNPITGDGYKSLNGQINMVTSVNGSSSILHNRVPPGGYSSGLW</sequence>
<feature type="compositionally biased region" description="Polar residues" evidence="6">
    <location>
        <begin position="96"/>
        <end position="118"/>
    </location>
</feature>
<comment type="caution">
    <text evidence="7">The sequence shown here is derived from an EMBL/GenBank/DDBJ whole genome shotgun (WGS) entry which is preliminary data.</text>
</comment>
<gene>
    <name evidence="7" type="ORF">PARMNEM_LOCUS13550</name>
</gene>
<feature type="compositionally biased region" description="Basic and acidic residues" evidence="6">
    <location>
        <begin position="158"/>
        <end position="167"/>
    </location>
</feature>